<sequence length="532" mass="59520">MSASLRISPGSGFFVGRDEMCDGLLGATRKTNAVLLFGGRQSGKTALLLRLRDRLLRVTGEVATLGALEVPVYVDLTRLNYDARPADLFQTLVRAARTSCAKQIAGFPCENTPNAGAHRTGDLLDDFIGDLQNVSAECGEIEPRFVFLLDEAKRVLGDRFPRGFQDNLFSLLFGESGVQNFTVAMVFAGAQHLYAFSLDDTSPIGSRAIPWHIRNLPETAIQALAKQVFPERADTELVELARFIWESSGGQAGLAAKMLEELARISPPQVTAEVLLLAESTVLHDNRGLLENWSLALTPRARAVAQDFCENEEMSLVAIAPILRDARLEPLLAPRVVEEFQYMGIADVLNGRLIRRNKFFWNYYERLNVDAAVPSAAHDVWRLIETTELSMRDLIKNRYEAAYGGKAESVMRTVLGDKAWTEIQSKKAGSKRKYKYSPEAVERDTMSCMYFGHLKDLMIHGQGWSHFKHMFRDKRELEDKVSAITPVRNDRAHFSEVPAKELDRCRIACDDLSVIVDRELEKHAEDGAELAR</sequence>
<reference evidence="1" key="1">
    <citation type="submission" date="2009-08" db="EMBL/GenBank/DDBJ databases">
        <authorList>
            <consortium name="US DOE Joint Genome Institute"/>
            <person name="Lucas S."/>
            <person name="Copeland A."/>
            <person name="Lapidus A."/>
            <person name="Glavina del Rio T."/>
            <person name="Dalin E."/>
            <person name="Tice H."/>
            <person name="Bruce D."/>
            <person name="Barry K."/>
            <person name="Pitluck S."/>
            <person name="Lowry S."/>
            <person name="Larimer F."/>
            <person name="Land M."/>
            <person name="Hauser L."/>
            <person name="Kyrpides N."/>
            <person name="Ivanova N."/>
            <person name="McMahon K.D."/>
            <person name="Hugenholtz P."/>
        </authorList>
    </citation>
    <scope>NUCLEOTIDE SEQUENCE</scope>
    <source>
        <strain evidence="1">UW-1</strain>
    </source>
</reference>
<reference evidence="1" key="2">
    <citation type="submission" date="2009-09" db="EMBL/GenBank/DDBJ databases">
        <title>Complete sequence of chromosome of Candidatus Accumulibacter phosphatis clade IIA str. UW-1.</title>
        <authorList>
            <consortium name="US DOE Joint Genome Institute"/>
            <person name="Martin H.G."/>
            <person name="Ivanova N."/>
            <person name="Kunin V."/>
            <person name="Warnecke F."/>
            <person name="Barry K."/>
            <person name="He S."/>
            <person name="Salamov A."/>
            <person name="Szeto E."/>
            <person name="Dalin E."/>
            <person name="Pangilinan J.L."/>
            <person name="Lapidus A."/>
            <person name="Lowry S."/>
            <person name="Kyrpides N.C."/>
            <person name="McMahon K.D."/>
            <person name="Hugenholtz P."/>
        </authorList>
    </citation>
    <scope>NUCLEOTIDE SEQUENCE [LARGE SCALE GENOMIC DNA]</scope>
    <source>
        <strain evidence="1">UW-1</strain>
    </source>
</reference>
<dbReference type="Gene3D" id="3.40.50.300">
    <property type="entry name" value="P-loop containing nucleotide triphosphate hydrolases"/>
    <property type="match status" value="1"/>
</dbReference>
<dbReference type="AlphaFoldDB" id="C7RR42"/>
<dbReference type="EMBL" id="CP001715">
    <property type="protein sequence ID" value="ACV35723.1"/>
    <property type="molecule type" value="Genomic_DNA"/>
</dbReference>
<protein>
    <submittedName>
        <fullName evidence="1">Uncharacterized protein</fullName>
    </submittedName>
</protein>
<dbReference type="KEGG" id="app:CAP2UW1_2434"/>
<accession>C7RR42</accession>
<dbReference type="InterPro" id="IPR027417">
    <property type="entry name" value="P-loop_NTPase"/>
</dbReference>
<name>C7RR42_ACCRE</name>
<dbReference type="eggNOG" id="COG1672">
    <property type="taxonomic scope" value="Bacteria"/>
</dbReference>
<evidence type="ECO:0000313" key="1">
    <source>
        <dbReference type="EMBL" id="ACV35723.1"/>
    </source>
</evidence>
<proteinExistence type="predicted"/>
<organism evidence="1">
    <name type="scientific">Accumulibacter regalis</name>
    <dbReference type="NCBI Taxonomy" id="522306"/>
    <lineage>
        <taxon>Bacteria</taxon>
        <taxon>Pseudomonadati</taxon>
        <taxon>Pseudomonadota</taxon>
        <taxon>Betaproteobacteria</taxon>
        <taxon>Candidatus Accumulibacter</taxon>
    </lineage>
</organism>
<dbReference type="HOGENOM" id="CLU_511568_0_0_4"/>
<gene>
    <name evidence="1" type="ordered locus">CAP2UW1_2434</name>
</gene>
<dbReference type="SUPFAM" id="SSF52540">
    <property type="entry name" value="P-loop containing nucleoside triphosphate hydrolases"/>
    <property type="match status" value="1"/>
</dbReference>